<sequence>MAAPFAQTHVNALALTAAPGPFESASQEDLFLDLARTLQASPKRCRLNEPVAGVPGGLGRCRWPGQARCTLPPGPPQERSFLRCPESWSAWTRQTVTWATRPRARAARALTSKYPVEHGIANNWDDLGEIWHHAFNNELRATPEEHPLLLMEASVGSNANRERMTQIMVETFNVSAMYVAIQAVFSLYASVHTTGMVMGSGDGASHMSHTVLIYESYALPHAILRLDLAVRDPTEHLVEFLTERCFFFFFFTSTAWQNIVRDVKGKTLLHPDRLRLRDEGRC</sequence>
<evidence type="ECO:0000313" key="3">
    <source>
        <dbReference type="EMBL" id="CAK0842605.1"/>
    </source>
</evidence>
<dbReference type="SUPFAM" id="SSF53067">
    <property type="entry name" value="Actin-like ATPase domain"/>
    <property type="match status" value="2"/>
</dbReference>
<evidence type="ECO:0008006" key="5">
    <source>
        <dbReference type="Google" id="ProtNLM"/>
    </source>
</evidence>
<keyword evidence="4" id="KW-1185">Reference proteome</keyword>
<evidence type="ECO:0000256" key="1">
    <source>
        <dbReference type="ARBA" id="ARBA00049360"/>
    </source>
</evidence>
<dbReference type="EMBL" id="CAUYUJ010014527">
    <property type="protein sequence ID" value="CAK0842605.1"/>
    <property type="molecule type" value="Genomic_DNA"/>
</dbReference>
<dbReference type="Proteomes" id="UP001189429">
    <property type="component" value="Unassembled WGS sequence"/>
</dbReference>
<gene>
    <name evidence="3" type="ORF">PCOR1329_LOCUS37343</name>
</gene>
<dbReference type="Gene3D" id="3.30.420.40">
    <property type="match status" value="2"/>
</dbReference>
<name>A0ABN9TAW8_9DINO</name>
<dbReference type="SMART" id="SM00268">
    <property type="entry name" value="ACTIN"/>
    <property type="match status" value="1"/>
</dbReference>
<dbReference type="PRINTS" id="PR00190">
    <property type="entry name" value="ACTIN"/>
</dbReference>
<comment type="catalytic activity">
    <reaction evidence="1">
        <text>ATP + H2O = ADP + phosphate + H(+)</text>
        <dbReference type="Rhea" id="RHEA:13065"/>
        <dbReference type="ChEBI" id="CHEBI:15377"/>
        <dbReference type="ChEBI" id="CHEBI:15378"/>
        <dbReference type="ChEBI" id="CHEBI:30616"/>
        <dbReference type="ChEBI" id="CHEBI:43474"/>
        <dbReference type="ChEBI" id="CHEBI:456216"/>
    </reaction>
</comment>
<dbReference type="PANTHER" id="PTHR11937">
    <property type="entry name" value="ACTIN"/>
    <property type="match status" value="1"/>
</dbReference>
<protein>
    <recommendedName>
        <fullName evidence="5">Actin</fullName>
    </recommendedName>
</protein>
<dbReference type="Pfam" id="PF00022">
    <property type="entry name" value="Actin"/>
    <property type="match status" value="1"/>
</dbReference>
<accession>A0ABN9TAW8</accession>
<evidence type="ECO:0000256" key="2">
    <source>
        <dbReference type="RuleBase" id="RU000487"/>
    </source>
</evidence>
<proteinExistence type="inferred from homology"/>
<comment type="similarity">
    <text evidence="2">Belongs to the actin family.</text>
</comment>
<organism evidence="3 4">
    <name type="scientific">Prorocentrum cordatum</name>
    <dbReference type="NCBI Taxonomy" id="2364126"/>
    <lineage>
        <taxon>Eukaryota</taxon>
        <taxon>Sar</taxon>
        <taxon>Alveolata</taxon>
        <taxon>Dinophyceae</taxon>
        <taxon>Prorocentrales</taxon>
        <taxon>Prorocentraceae</taxon>
        <taxon>Prorocentrum</taxon>
    </lineage>
</organism>
<dbReference type="InterPro" id="IPR043129">
    <property type="entry name" value="ATPase_NBD"/>
</dbReference>
<comment type="caution">
    <text evidence="3">The sequence shown here is derived from an EMBL/GenBank/DDBJ whole genome shotgun (WGS) entry which is preliminary data.</text>
</comment>
<reference evidence="3" key="1">
    <citation type="submission" date="2023-10" db="EMBL/GenBank/DDBJ databases">
        <authorList>
            <person name="Chen Y."/>
            <person name="Shah S."/>
            <person name="Dougan E. K."/>
            <person name="Thang M."/>
            <person name="Chan C."/>
        </authorList>
    </citation>
    <scope>NUCLEOTIDE SEQUENCE [LARGE SCALE GENOMIC DNA]</scope>
</reference>
<dbReference type="InterPro" id="IPR004000">
    <property type="entry name" value="Actin"/>
</dbReference>
<evidence type="ECO:0000313" key="4">
    <source>
        <dbReference type="Proteomes" id="UP001189429"/>
    </source>
</evidence>